<dbReference type="SUPFAM" id="SSF51905">
    <property type="entry name" value="FAD/NAD(P)-binding domain"/>
    <property type="match status" value="1"/>
</dbReference>
<dbReference type="HOGENOM" id="CLU_002865_6_0_1"/>
<accession>A0A060SUN5</accession>
<feature type="binding site" evidence="8">
    <location>
        <begin position="23"/>
        <end position="24"/>
    </location>
    <ligand>
        <name>FAD</name>
        <dbReference type="ChEBI" id="CHEBI:57692"/>
    </ligand>
</feature>
<keyword evidence="6" id="KW-0560">Oxidoreductase</keyword>
<dbReference type="Gene3D" id="3.30.560.10">
    <property type="entry name" value="Glucose Oxidase, domain 3"/>
    <property type="match status" value="2"/>
</dbReference>
<dbReference type="InterPro" id="IPR012132">
    <property type="entry name" value="GMC_OxRdtase"/>
</dbReference>
<feature type="binding site" evidence="8">
    <location>
        <position position="220"/>
    </location>
    <ligand>
        <name>FAD</name>
        <dbReference type="ChEBI" id="CHEBI:57692"/>
    </ligand>
</feature>
<evidence type="ECO:0000313" key="11">
    <source>
        <dbReference type="Proteomes" id="UP000029665"/>
    </source>
</evidence>
<comment type="similarity">
    <text evidence="2">Belongs to the GMC oxidoreductase family.</text>
</comment>
<gene>
    <name evidence="10" type="ORF">BN946_scf184611.g2</name>
</gene>
<dbReference type="InterPro" id="IPR036188">
    <property type="entry name" value="FAD/NAD-bd_sf"/>
</dbReference>
<evidence type="ECO:0000256" key="4">
    <source>
        <dbReference type="ARBA" id="ARBA00022729"/>
    </source>
</evidence>
<dbReference type="Pfam" id="PF00732">
    <property type="entry name" value="GMC_oxred_N"/>
    <property type="match status" value="1"/>
</dbReference>
<dbReference type="Proteomes" id="UP000029665">
    <property type="component" value="Unassembled WGS sequence"/>
</dbReference>
<evidence type="ECO:0000313" key="10">
    <source>
        <dbReference type="EMBL" id="CDO78110.1"/>
    </source>
</evidence>
<evidence type="ECO:0000259" key="9">
    <source>
        <dbReference type="PROSITE" id="PS00624"/>
    </source>
</evidence>
<dbReference type="AlphaFoldDB" id="A0A060SUN5"/>
<protein>
    <submittedName>
        <fullName evidence="10">GMC oxidoreductase</fullName>
    </submittedName>
</protein>
<dbReference type="Pfam" id="PF05199">
    <property type="entry name" value="GMC_oxred_C"/>
    <property type="match status" value="1"/>
</dbReference>
<dbReference type="InterPro" id="IPR007867">
    <property type="entry name" value="GMC_OxRtase_C"/>
</dbReference>
<keyword evidence="11" id="KW-1185">Reference proteome</keyword>
<dbReference type="EMBL" id="CCBP010000662">
    <property type="protein sequence ID" value="CDO78110.1"/>
    <property type="molecule type" value="Genomic_DNA"/>
</dbReference>
<dbReference type="GO" id="GO:0016614">
    <property type="term" value="F:oxidoreductase activity, acting on CH-OH group of donors"/>
    <property type="evidence" value="ECO:0007669"/>
    <property type="project" value="InterPro"/>
</dbReference>
<evidence type="ECO:0000256" key="6">
    <source>
        <dbReference type="ARBA" id="ARBA00023002"/>
    </source>
</evidence>
<comment type="caution">
    <text evidence="10">The sequence shown here is derived from an EMBL/GenBank/DDBJ whole genome shotgun (WGS) entry which is preliminary data.</text>
</comment>
<keyword evidence="4" id="KW-0732">Signal</keyword>
<dbReference type="Pfam" id="PF13450">
    <property type="entry name" value="NAD_binding_8"/>
    <property type="match status" value="1"/>
</dbReference>
<sequence>MPLVVPDDLSSIQPDYVIVGGGTSGLVLAARLTEDPDIHVVVVEAGLHHGSAPEIDIPGYMGRSIANPKFDWTFLSVPQKRANNRVVLQPRGKGLGGSSLVRPDLSTDSVKSETLQLPDLTPSDALAYAAKPDPNYHGIDGPIKNSFGPIWAELHLKLFEAAEALGIPRNPETGNGKNDGCMTSLVSVDATTAKRSYAASAYLEPNLHRKNLHVLTGAHVTKVLLTSGGDLKRASGVEYIKDGKKLRIENVKRDVVVSGGTLQTPQILELSGIGNPSILSKYGIATVIDLPGVGENLQDHVGVSTIAEVDTNDETMDVLADPAFLKKHEELYQHKQGLFASVPAPAFVFLSADALGSPEDIRSWKEHAQAKNTEFLASASPSLKSGLEKQYKVQQQLFDDKYQSQAELLQFAGRQPMPYAPPAEPGKRYTSLFCALTHPLSRGAVHIASTDPLAPPAIDPNYFANEADLTLVVRVVQAAIRLYKTPPFANHVKKLLLPPPDVIARGEGGLADYVRQNCGPVYHPVGTAAMLPREDGGVVDPTLKVYGTSNLRVVDCSIIPLELSCHTQSIAYAVGEKAADILKSEIARA</sequence>
<dbReference type="PIRSF" id="PIRSF000137">
    <property type="entry name" value="Alcohol_oxidase"/>
    <property type="match status" value="1"/>
</dbReference>
<evidence type="ECO:0000256" key="5">
    <source>
        <dbReference type="ARBA" id="ARBA00022827"/>
    </source>
</evidence>
<dbReference type="OMA" id="SRPHFTF"/>
<dbReference type="OrthoDB" id="269227at2759"/>
<evidence type="ECO:0000256" key="7">
    <source>
        <dbReference type="PIRSR" id="PIRSR000137-1"/>
    </source>
</evidence>
<proteinExistence type="inferred from homology"/>
<reference evidence="10" key="1">
    <citation type="submission" date="2014-01" db="EMBL/GenBank/DDBJ databases">
        <title>The genome of the white-rot fungus Pycnoporus cinnabarinus: a basidiomycete model with a versatile arsenal for lignocellulosic biomass breakdown.</title>
        <authorList>
            <person name="Levasseur A."/>
            <person name="Lomascolo A."/>
            <person name="Ruiz-Duenas F.J."/>
            <person name="Uzan E."/>
            <person name="Piumi F."/>
            <person name="Kues U."/>
            <person name="Ram A.F.J."/>
            <person name="Murat C."/>
            <person name="Haon M."/>
            <person name="Benoit I."/>
            <person name="Arfi Y."/>
            <person name="Chevret D."/>
            <person name="Drula E."/>
            <person name="Kwon M.J."/>
            <person name="Gouret P."/>
            <person name="Lesage-Meessen L."/>
            <person name="Lombard V."/>
            <person name="Mariette J."/>
            <person name="Noirot C."/>
            <person name="Park J."/>
            <person name="Patyshakuliyeva A."/>
            <person name="Wieneger R.A.B."/>
            <person name="Wosten H.A.B."/>
            <person name="Martin F."/>
            <person name="Coutinho P.M."/>
            <person name="de Vries R."/>
            <person name="Martinez A.T."/>
            <person name="Klopp C."/>
            <person name="Pontarotti P."/>
            <person name="Henrissat B."/>
            <person name="Record E."/>
        </authorList>
    </citation>
    <scope>NUCLEOTIDE SEQUENCE [LARGE SCALE GENOMIC DNA]</scope>
    <source>
        <strain evidence="10">BRFM137</strain>
    </source>
</reference>
<evidence type="ECO:0000256" key="1">
    <source>
        <dbReference type="ARBA" id="ARBA00001974"/>
    </source>
</evidence>
<organism evidence="10 11">
    <name type="scientific">Pycnoporus cinnabarinus</name>
    <name type="common">Cinnabar-red polypore</name>
    <name type="synonym">Trametes cinnabarina</name>
    <dbReference type="NCBI Taxonomy" id="5643"/>
    <lineage>
        <taxon>Eukaryota</taxon>
        <taxon>Fungi</taxon>
        <taxon>Dikarya</taxon>
        <taxon>Basidiomycota</taxon>
        <taxon>Agaricomycotina</taxon>
        <taxon>Agaricomycetes</taxon>
        <taxon>Polyporales</taxon>
        <taxon>Polyporaceae</taxon>
        <taxon>Trametes</taxon>
    </lineage>
</organism>
<keyword evidence="5 8" id="KW-0274">FAD</keyword>
<comment type="cofactor">
    <cofactor evidence="1 8">
        <name>FAD</name>
        <dbReference type="ChEBI" id="CHEBI:57692"/>
    </cofactor>
</comment>
<dbReference type="GO" id="GO:0050660">
    <property type="term" value="F:flavin adenine dinucleotide binding"/>
    <property type="evidence" value="ECO:0007669"/>
    <property type="project" value="InterPro"/>
</dbReference>
<name>A0A060SUN5_PYCCI</name>
<dbReference type="STRING" id="5643.A0A060SUN5"/>
<dbReference type="Gene3D" id="3.50.50.60">
    <property type="entry name" value="FAD/NAD(P)-binding domain"/>
    <property type="match status" value="2"/>
</dbReference>
<feature type="domain" description="Glucose-methanol-choline oxidoreductase N-terminal" evidence="9">
    <location>
        <begin position="260"/>
        <end position="274"/>
    </location>
</feature>
<evidence type="ECO:0000256" key="2">
    <source>
        <dbReference type="ARBA" id="ARBA00010790"/>
    </source>
</evidence>
<keyword evidence="3" id="KW-0285">Flavoprotein</keyword>
<evidence type="ECO:0000256" key="3">
    <source>
        <dbReference type="ARBA" id="ARBA00022630"/>
    </source>
</evidence>
<evidence type="ECO:0000256" key="8">
    <source>
        <dbReference type="PIRSR" id="PIRSR000137-2"/>
    </source>
</evidence>
<dbReference type="SUPFAM" id="SSF54373">
    <property type="entry name" value="FAD-linked reductases, C-terminal domain"/>
    <property type="match status" value="1"/>
</dbReference>
<feature type="active site" description="Proton donor" evidence="7">
    <location>
        <position position="523"/>
    </location>
</feature>
<dbReference type="InterPro" id="IPR000172">
    <property type="entry name" value="GMC_OxRdtase_N"/>
</dbReference>
<dbReference type="PROSITE" id="PS00624">
    <property type="entry name" value="GMC_OXRED_2"/>
    <property type="match status" value="1"/>
</dbReference>
<dbReference type="PANTHER" id="PTHR11552">
    <property type="entry name" value="GLUCOSE-METHANOL-CHOLINE GMC OXIDOREDUCTASE"/>
    <property type="match status" value="1"/>
</dbReference>
<feature type="active site" description="Proton acceptor" evidence="7">
    <location>
        <position position="566"/>
    </location>
</feature>
<dbReference type="PANTHER" id="PTHR11552:SF201">
    <property type="entry name" value="GLUCOSE-METHANOL-CHOLINE OXIDOREDUCTASE N-TERMINAL DOMAIN-CONTAINING PROTEIN"/>
    <property type="match status" value="1"/>
</dbReference>